<protein>
    <recommendedName>
        <fullName evidence="3">HTH tetR-type domain-containing protein</fullName>
    </recommendedName>
</protein>
<dbReference type="SUPFAM" id="SSF46689">
    <property type="entry name" value="Homeodomain-like"/>
    <property type="match status" value="1"/>
</dbReference>
<dbReference type="InterPro" id="IPR001647">
    <property type="entry name" value="HTH_TetR"/>
</dbReference>
<dbReference type="PRINTS" id="PR00455">
    <property type="entry name" value="HTHTETR"/>
</dbReference>
<dbReference type="InterPro" id="IPR009057">
    <property type="entry name" value="Homeodomain-like_sf"/>
</dbReference>
<dbReference type="RefSeq" id="WP_345473236.1">
    <property type="nucleotide sequence ID" value="NZ_BAABHF010000048.1"/>
</dbReference>
<dbReference type="InterPro" id="IPR050109">
    <property type="entry name" value="HTH-type_TetR-like_transc_reg"/>
</dbReference>
<dbReference type="InterPro" id="IPR036271">
    <property type="entry name" value="Tet_transcr_reg_TetR-rel_C_sf"/>
</dbReference>
<evidence type="ECO:0000259" key="3">
    <source>
        <dbReference type="PROSITE" id="PS50977"/>
    </source>
</evidence>
<dbReference type="Pfam" id="PF00440">
    <property type="entry name" value="TetR_N"/>
    <property type="match status" value="1"/>
</dbReference>
<evidence type="ECO:0000313" key="4">
    <source>
        <dbReference type="EMBL" id="GAA4513836.1"/>
    </source>
</evidence>
<reference evidence="5" key="1">
    <citation type="journal article" date="2019" name="Int. J. Syst. Evol. Microbiol.">
        <title>The Global Catalogue of Microorganisms (GCM) 10K type strain sequencing project: providing services to taxonomists for standard genome sequencing and annotation.</title>
        <authorList>
            <consortium name="The Broad Institute Genomics Platform"/>
            <consortium name="The Broad Institute Genome Sequencing Center for Infectious Disease"/>
            <person name="Wu L."/>
            <person name="Ma J."/>
        </authorList>
    </citation>
    <scope>NUCLEOTIDE SEQUENCE [LARGE SCALE GENOMIC DNA]</scope>
    <source>
        <strain evidence="5">JCM 17933</strain>
    </source>
</reference>
<dbReference type="InterPro" id="IPR041467">
    <property type="entry name" value="Sco4008_C"/>
</dbReference>
<dbReference type="EMBL" id="BAABHF010000048">
    <property type="protein sequence ID" value="GAA4513836.1"/>
    <property type="molecule type" value="Genomic_DNA"/>
</dbReference>
<dbReference type="Gene3D" id="1.10.357.10">
    <property type="entry name" value="Tetracycline Repressor, domain 2"/>
    <property type="match status" value="1"/>
</dbReference>
<proteinExistence type="predicted"/>
<feature type="DNA-binding region" description="H-T-H motif" evidence="2">
    <location>
        <begin position="27"/>
        <end position="46"/>
    </location>
</feature>
<dbReference type="SUPFAM" id="SSF48498">
    <property type="entry name" value="Tetracyclin repressor-like, C-terminal domain"/>
    <property type="match status" value="1"/>
</dbReference>
<name>A0ABP8QZ60_9ACTN</name>
<accession>A0ABP8QZ60</accession>
<feature type="domain" description="HTH tetR-type" evidence="3">
    <location>
        <begin position="4"/>
        <end position="64"/>
    </location>
</feature>
<keyword evidence="5" id="KW-1185">Reference proteome</keyword>
<dbReference type="PANTHER" id="PTHR30328:SF54">
    <property type="entry name" value="HTH-TYPE TRANSCRIPTIONAL REPRESSOR SCO4008"/>
    <property type="match status" value="1"/>
</dbReference>
<organism evidence="4 5">
    <name type="scientific">Actinoallomurus oryzae</name>
    <dbReference type="NCBI Taxonomy" id="502180"/>
    <lineage>
        <taxon>Bacteria</taxon>
        <taxon>Bacillati</taxon>
        <taxon>Actinomycetota</taxon>
        <taxon>Actinomycetes</taxon>
        <taxon>Streptosporangiales</taxon>
        <taxon>Thermomonosporaceae</taxon>
        <taxon>Actinoallomurus</taxon>
    </lineage>
</organism>
<gene>
    <name evidence="4" type="ORF">GCM10023191_081490</name>
</gene>
<sequence length="190" mass="21008">MSAAETKDRILDAAFAEFSEYGVAGARVDRIAKKARCNKNLIYVYFENKETLFGAVLQRHLFDAYDGVPFDPDDLPGLAGRVFDRARSNPGVYRLLAWATLERTTALPPTREREHDRKVALLRERQEAGAVRDDISPVLLLMAVLALATAWSPDFPFGSTANPSADLPDDEVRDAVIRMVAGITGQEKQG</sequence>
<dbReference type="Pfam" id="PF17926">
    <property type="entry name" value="TetR_C_21"/>
    <property type="match status" value="1"/>
</dbReference>
<dbReference type="PANTHER" id="PTHR30328">
    <property type="entry name" value="TRANSCRIPTIONAL REPRESSOR"/>
    <property type="match status" value="1"/>
</dbReference>
<evidence type="ECO:0000256" key="1">
    <source>
        <dbReference type="ARBA" id="ARBA00023125"/>
    </source>
</evidence>
<dbReference type="Proteomes" id="UP001500503">
    <property type="component" value="Unassembled WGS sequence"/>
</dbReference>
<evidence type="ECO:0000313" key="5">
    <source>
        <dbReference type="Proteomes" id="UP001500503"/>
    </source>
</evidence>
<keyword evidence="1 2" id="KW-0238">DNA-binding</keyword>
<evidence type="ECO:0000256" key="2">
    <source>
        <dbReference type="PROSITE-ProRule" id="PRU00335"/>
    </source>
</evidence>
<comment type="caution">
    <text evidence="4">The sequence shown here is derived from an EMBL/GenBank/DDBJ whole genome shotgun (WGS) entry which is preliminary data.</text>
</comment>
<dbReference type="PROSITE" id="PS50977">
    <property type="entry name" value="HTH_TETR_2"/>
    <property type="match status" value="1"/>
</dbReference>